<comment type="caution">
    <text evidence="1">The sequence shown here is derived from an EMBL/GenBank/DDBJ whole genome shotgun (WGS) entry which is preliminary data.</text>
</comment>
<evidence type="ECO:0000313" key="2">
    <source>
        <dbReference type="Proteomes" id="UP000703269"/>
    </source>
</evidence>
<proteinExistence type="predicted"/>
<reference evidence="1 2" key="1">
    <citation type="submission" date="2021-08" db="EMBL/GenBank/DDBJ databases">
        <title>Draft Genome Sequence of Phanerochaete sordida strain YK-624.</title>
        <authorList>
            <person name="Mori T."/>
            <person name="Dohra H."/>
            <person name="Suzuki T."/>
            <person name="Kawagishi H."/>
            <person name="Hirai H."/>
        </authorList>
    </citation>
    <scope>NUCLEOTIDE SEQUENCE [LARGE SCALE GENOMIC DNA]</scope>
    <source>
        <strain evidence="1 2">YK-624</strain>
    </source>
</reference>
<organism evidence="1 2">
    <name type="scientific">Phanerochaete sordida</name>
    <dbReference type="NCBI Taxonomy" id="48140"/>
    <lineage>
        <taxon>Eukaryota</taxon>
        <taxon>Fungi</taxon>
        <taxon>Dikarya</taxon>
        <taxon>Basidiomycota</taxon>
        <taxon>Agaricomycotina</taxon>
        <taxon>Agaricomycetes</taxon>
        <taxon>Polyporales</taxon>
        <taxon>Phanerochaetaceae</taxon>
        <taxon>Phanerochaete</taxon>
    </lineage>
</organism>
<dbReference type="Proteomes" id="UP000703269">
    <property type="component" value="Unassembled WGS sequence"/>
</dbReference>
<dbReference type="AlphaFoldDB" id="A0A9P3FXL9"/>
<sequence length="115" mass="12490">MCLGNFACQRSTPSDEVSVVLPLPSHIYIERGGRDFLFTACSSILVGDKCLSRLAALQLGVSYIWPHCVPVGALSVLEQYFGYQSNTGPPGRTPSLVVLETKLADDVDSQSRSER</sequence>
<evidence type="ECO:0000313" key="1">
    <source>
        <dbReference type="EMBL" id="GJE84194.1"/>
    </source>
</evidence>
<protein>
    <submittedName>
        <fullName evidence="1">Uncharacterized protein</fullName>
    </submittedName>
</protein>
<keyword evidence="2" id="KW-1185">Reference proteome</keyword>
<name>A0A9P3FXL9_9APHY</name>
<accession>A0A9P3FXL9</accession>
<gene>
    <name evidence="1" type="ORF">PsYK624_002700</name>
</gene>
<dbReference type="EMBL" id="BPQB01000001">
    <property type="protein sequence ID" value="GJE84194.1"/>
    <property type="molecule type" value="Genomic_DNA"/>
</dbReference>